<reference evidence="7" key="1">
    <citation type="submission" date="2022-10" db="EMBL/GenBank/DDBJ databases">
        <title>Gaoshiqiia sediminis gen. nov., sp. nov., isolated from coastal sediment.</title>
        <authorList>
            <person name="Yu W.X."/>
            <person name="Mu D.S."/>
            <person name="Du J.Z."/>
            <person name="Liang Y.Q."/>
        </authorList>
    </citation>
    <scope>NUCLEOTIDE SEQUENCE</scope>
    <source>
        <strain evidence="7">A06</strain>
    </source>
</reference>
<dbReference type="RefSeq" id="WP_282591713.1">
    <property type="nucleotide sequence ID" value="NZ_JAPAAF010000012.1"/>
</dbReference>
<dbReference type="Gene3D" id="2.170.130.10">
    <property type="entry name" value="TonB-dependent receptor, plug domain"/>
    <property type="match status" value="1"/>
</dbReference>
<feature type="signal peptide" evidence="5">
    <location>
        <begin position="1"/>
        <end position="17"/>
    </location>
</feature>
<keyword evidence="7" id="KW-0675">Receptor</keyword>
<dbReference type="InterPro" id="IPR023996">
    <property type="entry name" value="TonB-dep_OMP_SusC/RagA"/>
</dbReference>
<evidence type="ECO:0000256" key="3">
    <source>
        <dbReference type="ARBA" id="ARBA00023237"/>
    </source>
</evidence>
<dbReference type="InterPro" id="IPR011662">
    <property type="entry name" value="Secretin/TonB_short_N"/>
</dbReference>
<feature type="chain" id="PRO_5041416637" evidence="5">
    <location>
        <begin position="18"/>
        <end position="1101"/>
    </location>
</feature>
<dbReference type="SMART" id="SM00965">
    <property type="entry name" value="STN"/>
    <property type="match status" value="1"/>
</dbReference>
<dbReference type="SUPFAM" id="SSF49464">
    <property type="entry name" value="Carboxypeptidase regulatory domain-like"/>
    <property type="match status" value="1"/>
</dbReference>
<dbReference type="Pfam" id="PF07715">
    <property type="entry name" value="Plug"/>
    <property type="match status" value="1"/>
</dbReference>
<keyword evidence="2 4" id="KW-0472">Membrane</keyword>
<dbReference type="Gene3D" id="2.60.40.1120">
    <property type="entry name" value="Carboxypeptidase-like, regulatory domain"/>
    <property type="match status" value="1"/>
</dbReference>
<dbReference type="FunFam" id="2.170.130.10:FF:000003">
    <property type="entry name" value="SusC/RagA family TonB-linked outer membrane protein"/>
    <property type="match status" value="1"/>
</dbReference>
<dbReference type="FunFam" id="2.60.40.1120:FF:000003">
    <property type="entry name" value="Outer membrane protein Omp121"/>
    <property type="match status" value="1"/>
</dbReference>
<name>A0AA41Y449_9BACT</name>
<feature type="domain" description="Secretin/TonB short N-terminal" evidence="6">
    <location>
        <begin position="49"/>
        <end position="99"/>
    </location>
</feature>
<keyword evidence="1 4" id="KW-0813">Transport</keyword>
<dbReference type="AlphaFoldDB" id="A0AA41Y449"/>
<protein>
    <submittedName>
        <fullName evidence="7">TonB-dependent receptor</fullName>
    </submittedName>
</protein>
<evidence type="ECO:0000256" key="2">
    <source>
        <dbReference type="ARBA" id="ARBA00023136"/>
    </source>
</evidence>
<dbReference type="NCBIfam" id="TIGR04057">
    <property type="entry name" value="SusC_RagA_signa"/>
    <property type="match status" value="1"/>
</dbReference>
<evidence type="ECO:0000313" key="7">
    <source>
        <dbReference type="EMBL" id="MCW0483111.1"/>
    </source>
</evidence>
<keyword evidence="4" id="KW-1134">Transmembrane beta strand</keyword>
<keyword evidence="4" id="KW-0812">Transmembrane</keyword>
<keyword evidence="8" id="KW-1185">Reference proteome</keyword>
<dbReference type="Pfam" id="PF13715">
    <property type="entry name" value="CarbopepD_reg_2"/>
    <property type="match status" value="1"/>
</dbReference>
<evidence type="ECO:0000313" key="8">
    <source>
        <dbReference type="Proteomes" id="UP001163821"/>
    </source>
</evidence>
<dbReference type="InterPro" id="IPR008969">
    <property type="entry name" value="CarboxyPept-like_regulatory"/>
</dbReference>
<evidence type="ECO:0000256" key="4">
    <source>
        <dbReference type="PROSITE-ProRule" id="PRU01360"/>
    </source>
</evidence>
<evidence type="ECO:0000256" key="5">
    <source>
        <dbReference type="SAM" id="SignalP"/>
    </source>
</evidence>
<dbReference type="GO" id="GO:0009279">
    <property type="term" value="C:cell outer membrane"/>
    <property type="evidence" value="ECO:0007669"/>
    <property type="project" value="UniProtKB-SubCell"/>
</dbReference>
<keyword evidence="5" id="KW-0732">Signal</keyword>
<proteinExistence type="inferred from homology"/>
<dbReference type="Pfam" id="PF07660">
    <property type="entry name" value="STN"/>
    <property type="match status" value="1"/>
</dbReference>
<dbReference type="SUPFAM" id="SSF56935">
    <property type="entry name" value="Porins"/>
    <property type="match status" value="1"/>
</dbReference>
<dbReference type="InterPro" id="IPR037066">
    <property type="entry name" value="Plug_dom_sf"/>
</dbReference>
<dbReference type="NCBIfam" id="TIGR04056">
    <property type="entry name" value="OMP_RagA_SusC"/>
    <property type="match status" value="1"/>
</dbReference>
<evidence type="ECO:0000256" key="1">
    <source>
        <dbReference type="ARBA" id="ARBA00022448"/>
    </source>
</evidence>
<organism evidence="7 8">
    <name type="scientific">Gaoshiqia sediminis</name>
    <dbReference type="NCBI Taxonomy" id="2986998"/>
    <lineage>
        <taxon>Bacteria</taxon>
        <taxon>Pseudomonadati</taxon>
        <taxon>Bacteroidota</taxon>
        <taxon>Bacteroidia</taxon>
        <taxon>Marinilabiliales</taxon>
        <taxon>Prolixibacteraceae</taxon>
        <taxon>Gaoshiqia</taxon>
    </lineage>
</organism>
<dbReference type="EMBL" id="JAPAAF010000012">
    <property type="protein sequence ID" value="MCW0483111.1"/>
    <property type="molecule type" value="Genomic_DNA"/>
</dbReference>
<comment type="subcellular location">
    <subcellularLocation>
        <location evidence="4">Cell outer membrane</location>
        <topology evidence="4">Multi-pass membrane protein</topology>
    </subcellularLocation>
</comment>
<dbReference type="InterPro" id="IPR012910">
    <property type="entry name" value="Plug_dom"/>
</dbReference>
<comment type="caution">
    <text evidence="7">The sequence shown here is derived from an EMBL/GenBank/DDBJ whole genome shotgun (WGS) entry which is preliminary data.</text>
</comment>
<comment type="similarity">
    <text evidence="4">Belongs to the TonB-dependent receptor family.</text>
</comment>
<sequence>MKLTLLLIMLTVFSSLAADLYSQNTKLSLEYQNEKIVTVLREIEDKSEFRFFFNEEIDVNSKVSIDVSNAPIQTVMDEIFRDKNVNYEIIGRQVILRAGVKMNQSQQPANVSGKVTDSSGQPLPGVTVVVKGTTAGTITDVDGNYNLSNVPSDAVLQISFVGMKAQEIPVGGKREISVTLTEETIGLEEVVAVGYGTQKKVNLTGAIASVSGEDIVKRPVTNAASMIQGLMPGVQITQNSGEPGNEGISIRIRGTGTFSSAGSDPLVLIDGIQGDLSDLNPNNIESVSVLKDAASASIYGSRAANGVILVTTKTGEEGKINMEYSGNYGIHKPTKMYNLVTNSAEYMELYNEARLNSGLNSSLYSQEMIDAYRNATDRNLYPNTDWLDLIFSPAPTQTHNLAFSGGSKSTKFNISLGYVNQEGVMKGFDYEKFNTRFNISSMVNEKIKFGGSMSVKKGERSGPRSGSQDSFVAAMAQPPTYGPYLPDGSGRYTFKAYDFEYNNKNPIAIIDEKVFQNTTDYAITLQGWLDVELTKNLKWYTKAATNLDFSKFDDFRPQVPLYNFHTGDYMTLLDVGGAGLVVQDDQNVYQNLYTYLSLEKKLGDHNFFIQGGYSIEDNIYQYLRGYRKEYPSDILRQLNAGSPSVQQANGTKNEWALMSFFGRLNYNYKDRYLFEANIRRDGSSRFASDSRWGTFPSFSAGWRINEENFMKSLNASWLNNLKLRGSYGELGNQNIGLYPYQSMLALSSNYSFDDASLGSGVAQQSLSNEKIRWESTSVLDFGLDVTAFNGLSLTLDWYKKRTTDILRGSQVTGVVGLNPPTINNGTMENTGIEATLQYQNHLKGGYFAGLNYRIGLNADHYKNKLVDFGAREISGYYLREESYEWDTFYMLEQIGIFQSTTEIANSPKQFNDATVPGDLKFKDANKDGKIDNDDRVPIKGRYPALNYSMNFSATWKGFDLSAQLQGVHNVKYYVDGWGTIPFVQGAPPTTDWRNRWTEENPSTTMPRIYWGWGAPERISRRSTWYLQDGSYLRLKNLTVGYTLPNQLTQQIGLKQLRIYFSGDNLFTITDYPGLDPERGGSGSFVNYPQNKIYSFGLNVKF</sequence>
<keyword evidence="3 4" id="KW-0998">Cell outer membrane</keyword>
<gene>
    <name evidence="7" type="ORF">N2K84_10245</name>
</gene>
<dbReference type="InterPro" id="IPR023997">
    <property type="entry name" value="TonB-dep_OMP_SusC/RagA_CS"/>
</dbReference>
<dbReference type="InterPro" id="IPR039426">
    <property type="entry name" value="TonB-dep_rcpt-like"/>
</dbReference>
<dbReference type="Proteomes" id="UP001163821">
    <property type="component" value="Unassembled WGS sequence"/>
</dbReference>
<accession>A0AA41Y449</accession>
<dbReference type="PROSITE" id="PS52016">
    <property type="entry name" value="TONB_DEPENDENT_REC_3"/>
    <property type="match status" value="1"/>
</dbReference>
<evidence type="ECO:0000259" key="6">
    <source>
        <dbReference type="SMART" id="SM00965"/>
    </source>
</evidence>